<keyword evidence="2" id="KW-1185">Reference proteome</keyword>
<proteinExistence type="predicted"/>
<dbReference type="EMBL" id="FTNO01000004">
    <property type="protein sequence ID" value="SIR72935.1"/>
    <property type="molecule type" value="Genomic_DNA"/>
</dbReference>
<accession>A0A1N7DB31</accession>
<gene>
    <name evidence="1" type="ORF">SAMN05421858_3472</name>
</gene>
<evidence type="ECO:0000313" key="1">
    <source>
        <dbReference type="EMBL" id="SIR72935.1"/>
    </source>
</evidence>
<dbReference type="Proteomes" id="UP000186914">
    <property type="component" value="Unassembled WGS sequence"/>
</dbReference>
<dbReference type="AlphaFoldDB" id="A0A1N7DB31"/>
<name>A0A1N7DB31_9EURY</name>
<protein>
    <submittedName>
        <fullName evidence="1">Uncharacterized protein</fullName>
    </submittedName>
</protein>
<sequence>MNLSIVYITVDLAGRRRENKIICDIWASQLWKATHSPSFLRAHKTPTAMSIQPAGCWLAMIVAPAPMSATETPFGGVSVVIFQSAFLSGRRVFSRRKYKMAADEDYMLY</sequence>
<organism evidence="1 2">
    <name type="scientific">Haladaptatus litoreus</name>
    <dbReference type="NCBI Taxonomy" id="553468"/>
    <lineage>
        <taxon>Archaea</taxon>
        <taxon>Methanobacteriati</taxon>
        <taxon>Methanobacteriota</taxon>
        <taxon>Stenosarchaea group</taxon>
        <taxon>Halobacteria</taxon>
        <taxon>Halobacteriales</taxon>
        <taxon>Haladaptataceae</taxon>
        <taxon>Haladaptatus</taxon>
    </lineage>
</organism>
<evidence type="ECO:0000313" key="2">
    <source>
        <dbReference type="Proteomes" id="UP000186914"/>
    </source>
</evidence>
<reference evidence="2" key="1">
    <citation type="submission" date="2017-01" db="EMBL/GenBank/DDBJ databases">
        <authorList>
            <person name="Varghese N."/>
            <person name="Submissions S."/>
        </authorList>
    </citation>
    <scope>NUCLEOTIDE SEQUENCE [LARGE SCALE GENOMIC DNA]</scope>
    <source>
        <strain evidence="2">CGMCC 1.7737</strain>
    </source>
</reference>